<evidence type="ECO:0000256" key="12">
    <source>
        <dbReference type="SAM" id="SignalP"/>
    </source>
</evidence>
<organism evidence="14 15">
    <name type="scientific">Asticcacaulis benevestitus DSM 16100 = ATCC BAA-896</name>
    <dbReference type="NCBI Taxonomy" id="1121022"/>
    <lineage>
        <taxon>Bacteria</taxon>
        <taxon>Pseudomonadati</taxon>
        <taxon>Pseudomonadota</taxon>
        <taxon>Alphaproteobacteria</taxon>
        <taxon>Caulobacterales</taxon>
        <taxon>Caulobacteraceae</taxon>
        <taxon>Asticcacaulis</taxon>
    </lineage>
</organism>
<dbReference type="PROSITE" id="PS51352">
    <property type="entry name" value="THIOREDOXIN_2"/>
    <property type="match status" value="1"/>
</dbReference>
<feature type="signal peptide" evidence="12">
    <location>
        <begin position="1"/>
        <end position="21"/>
    </location>
</feature>
<dbReference type="AlphaFoldDB" id="V4RT80"/>
<evidence type="ECO:0000256" key="4">
    <source>
        <dbReference type="ARBA" id="ARBA00022862"/>
    </source>
</evidence>
<dbReference type="InterPro" id="IPR050924">
    <property type="entry name" value="Peroxiredoxin_BCP/PrxQ"/>
</dbReference>
<dbReference type="PANTHER" id="PTHR42801:SF4">
    <property type="entry name" value="AHPC_TSA FAMILY PROTEIN"/>
    <property type="match status" value="1"/>
</dbReference>
<proteinExistence type="inferred from homology"/>
<evidence type="ECO:0000256" key="10">
    <source>
        <dbReference type="ARBA" id="ARBA00042639"/>
    </source>
</evidence>
<feature type="chain" id="PRO_5004728805" description="thioredoxin-dependent peroxiredoxin" evidence="12">
    <location>
        <begin position="22"/>
        <end position="174"/>
    </location>
</feature>
<name>V4RT80_9CAUL</name>
<dbReference type="InterPro" id="IPR013766">
    <property type="entry name" value="Thioredoxin_domain"/>
</dbReference>
<dbReference type="EMBL" id="AWGB01000004">
    <property type="protein sequence ID" value="ESQ94378.1"/>
    <property type="molecule type" value="Genomic_DNA"/>
</dbReference>
<dbReference type="GO" id="GO:0034599">
    <property type="term" value="P:cellular response to oxidative stress"/>
    <property type="evidence" value="ECO:0007669"/>
    <property type="project" value="TreeGrafter"/>
</dbReference>
<evidence type="ECO:0000256" key="7">
    <source>
        <dbReference type="ARBA" id="ARBA00023284"/>
    </source>
</evidence>
<dbReference type="Proteomes" id="UP000017837">
    <property type="component" value="Unassembled WGS sequence"/>
</dbReference>
<keyword evidence="7" id="KW-0676">Redox-active center</keyword>
<comment type="function">
    <text evidence="1">Thiol-specific peroxidase that catalyzes the reduction of hydrogen peroxide and organic hydroperoxides to water and alcohols, respectively. Plays a role in cell protection against oxidative stress by detoxifying peroxides and as sensor of hydrogen peroxide-mediated signaling events.</text>
</comment>
<keyword evidence="5" id="KW-0560">Oxidoreductase</keyword>
<keyword evidence="6" id="KW-1015">Disulfide bond</keyword>
<evidence type="ECO:0000256" key="5">
    <source>
        <dbReference type="ARBA" id="ARBA00023002"/>
    </source>
</evidence>
<evidence type="ECO:0000313" key="14">
    <source>
        <dbReference type="EMBL" id="ESQ94378.1"/>
    </source>
</evidence>
<comment type="similarity">
    <text evidence="9">Belongs to the peroxiredoxin family. BCP/PrxQ subfamily.</text>
</comment>
<evidence type="ECO:0000313" key="15">
    <source>
        <dbReference type="Proteomes" id="UP000017837"/>
    </source>
</evidence>
<accession>V4RT80</accession>
<dbReference type="PATRIC" id="fig|1121022.4.peg.473"/>
<comment type="caution">
    <text evidence="14">The sequence shown here is derived from an EMBL/GenBank/DDBJ whole genome shotgun (WGS) entry which is preliminary data.</text>
</comment>
<feature type="domain" description="Thioredoxin" evidence="13">
    <location>
        <begin position="23"/>
        <end position="174"/>
    </location>
</feature>
<dbReference type="Gene3D" id="3.40.30.10">
    <property type="entry name" value="Glutaredoxin"/>
    <property type="match status" value="1"/>
</dbReference>
<dbReference type="eggNOG" id="COG1225">
    <property type="taxonomic scope" value="Bacteria"/>
</dbReference>
<dbReference type="InterPro" id="IPR000866">
    <property type="entry name" value="AhpC/TSA"/>
</dbReference>
<evidence type="ECO:0000256" key="6">
    <source>
        <dbReference type="ARBA" id="ARBA00023157"/>
    </source>
</evidence>
<evidence type="ECO:0000256" key="3">
    <source>
        <dbReference type="ARBA" id="ARBA00022559"/>
    </source>
</evidence>
<dbReference type="GO" id="GO:0045454">
    <property type="term" value="P:cell redox homeostasis"/>
    <property type="evidence" value="ECO:0007669"/>
    <property type="project" value="TreeGrafter"/>
</dbReference>
<dbReference type="SUPFAM" id="SSF52833">
    <property type="entry name" value="Thioredoxin-like"/>
    <property type="match status" value="1"/>
</dbReference>
<reference evidence="14 15" key="1">
    <citation type="journal article" date="2014" name="Nature">
        <title>Sequential evolution of bacterial morphology by co-option of a developmental regulator.</title>
        <authorList>
            <person name="Jiang C."/>
            <person name="Brown P.J."/>
            <person name="Ducret A."/>
            <person name="Brun Y.V."/>
        </authorList>
    </citation>
    <scope>NUCLEOTIDE SEQUENCE [LARGE SCALE GENOMIC DNA]</scope>
    <source>
        <strain evidence="14 15">DSM 16100</strain>
    </source>
</reference>
<evidence type="ECO:0000256" key="1">
    <source>
        <dbReference type="ARBA" id="ARBA00003330"/>
    </source>
</evidence>
<dbReference type="EC" id="1.11.1.24" evidence="2"/>
<gene>
    <name evidence="14" type="ORF">ABENE_02400</name>
</gene>
<dbReference type="GO" id="GO:0005737">
    <property type="term" value="C:cytoplasm"/>
    <property type="evidence" value="ECO:0007669"/>
    <property type="project" value="TreeGrafter"/>
</dbReference>
<dbReference type="GO" id="GO:0008379">
    <property type="term" value="F:thioredoxin peroxidase activity"/>
    <property type="evidence" value="ECO:0007669"/>
    <property type="project" value="TreeGrafter"/>
</dbReference>
<keyword evidence="12" id="KW-0732">Signal</keyword>
<dbReference type="RefSeq" id="WP_018080025.1">
    <property type="nucleotide sequence ID" value="NZ_AQWM01000001.1"/>
</dbReference>
<dbReference type="InterPro" id="IPR036249">
    <property type="entry name" value="Thioredoxin-like_sf"/>
</dbReference>
<dbReference type="CDD" id="cd03017">
    <property type="entry name" value="PRX_BCP"/>
    <property type="match status" value="1"/>
</dbReference>
<protein>
    <recommendedName>
        <fullName evidence="2">thioredoxin-dependent peroxiredoxin</fullName>
        <ecNumber evidence="2">1.11.1.24</ecNumber>
    </recommendedName>
    <alternativeName>
        <fullName evidence="8">Thioredoxin peroxidase</fullName>
    </alternativeName>
    <alternativeName>
        <fullName evidence="10">Thioredoxin-dependent peroxiredoxin Bcp</fullName>
    </alternativeName>
</protein>
<dbReference type="PANTHER" id="PTHR42801">
    <property type="entry name" value="THIOREDOXIN-DEPENDENT PEROXIDE REDUCTASE"/>
    <property type="match status" value="1"/>
</dbReference>
<sequence>MKKIALGLAALGLVLASPAFAALKVGDKAPAFHLPAATDGVVSTFSIKDALKKGPVVVYFYPKAFTGGCSLEAHQFSEAIPEFQAHNVSVIGISTDDITTLQKFSKESCQGKFPVGSDTKAKVTSAYDAKMGAMNMSNRISYIIGTDGKVAFVHDDGDAATHVSTLLTAVKAMK</sequence>
<evidence type="ECO:0000256" key="8">
    <source>
        <dbReference type="ARBA" id="ARBA00032824"/>
    </source>
</evidence>
<comment type="catalytic activity">
    <reaction evidence="11">
        <text>a hydroperoxide + [thioredoxin]-dithiol = an alcohol + [thioredoxin]-disulfide + H2O</text>
        <dbReference type="Rhea" id="RHEA:62620"/>
        <dbReference type="Rhea" id="RHEA-COMP:10698"/>
        <dbReference type="Rhea" id="RHEA-COMP:10700"/>
        <dbReference type="ChEBI" id="CHEBI:15377"/>
        <dbReference type="ChEBI" id="CHEBI:29950"/>
        <dbReference type="ChEBI" id="CHEBI:30879"/>
        <dbReference type="ChEBI" id="CHEBI:35924"/>
        <dbReference type="ChEBI" id="CHEBI:50058"/>
        <dbReference type="EC" id="1.11.1.24"/>
    </reaction>
</comment>
<dbReference type="OrthoDB" id="5572803at2"/>
<keyword evidence="15" id="KW-1185">Reference proteome</keyword>
<evidence type="ECO:0000256" key="11">
    <source>
        <dbReference type="ARBA" id="ARBA00049091"/>
    </source>
</evidence>
<dbReference type="STRING" id="1121022.GCA_000376105_00347"/>
<evidence type="ECO:0000256" key="2">
    <source>
        <dbReference type="ARBA" id="ARBA00013017"/>
    </source>
</evidence>
<evidence type="ECO:0000256" key="9">
    <source>
        <dbReference type="ARBA" id="ARBA00038489"/>
    </source>
</evidence>
<keyword evidence="3" id="KW-0575">Peroxidase</keyword>
<evidence type="ECO:0000259" key="13">
    <source>
        <dbReference type="PROSITE" id="PS51352"/>
    </source>
</evidence>
<keyword evidence="4" id="KW-0049">Antioxidant</keyword>
<dbReference type="Pfam" id="PF00578">
    <property type="entry name" value="AhpC-TSA"/>
    <property type="match status" value="1"/>
</dbReference>